<dbReference type="EMBL" id="CP071795">
    <property type="protein sequence ID" value="QTD36701.1"/>
    <property type="molecule type" value="Genomic_DNA"/>
</dbReference>
<keyword evidence="3" id="KW-1185">Reference proteome</keyword>
<accession>A0ABX7SRD3</accession>
<feature type="transmembrane region" description="Helical" evidence="1">
    <location>
        <begin position="70"/>
        <end position="86"/>
    </location>
</feature>
<evidence type="ECO:0000313" key="2">
    <source>
        <dbReference type="EMBL" id="QTD36701.1"/>
    </source>
</evidence>
<evidence type="ECO:0000256" key="1">
    <source>
        <dbReference type="SAM" id="Phobius"/>
    </source>
</evidence>
<proteinExistence type="predicted"/>
<dbReference type="InterPro" id="IPR008875">
    <property type="entry name" value="TraX"/>
</dbReference>
<evidence type="ECO:0000313" key="3">
    <source>
        <dbReference type="Proteomes" id="UP000663935"/>
    </source>
</evidence>
<feature type="transmembrane region" description="Helical" evidence="1">
    <location>
        <begin position="213"/>
        <end position="234"/>
    </location>
</feature>
<dbReference type="Proteomes" id="UP000663935">
    <property type="component" value="Chromosome"/>
</dbReference>
<reference evidence="2 3" key="1">
    <citation type="submission" date="2021-03" db="EMBL/GenBank/DDBJ databases">
        <title>Complete genome of Polaribacter_sp.G4M1.</title>
        <authorList>
            <person name="Jeong S.W."/>
            <person name="Bae J.W."/>
        </authorList>
    </citation>
    <scope>NUCLEOTIDE SEQUENCE [LARGE SCALE GENOMIC DNA]</scope>
    <source>
        <strain evidence="2 3">G4M1</strain>
    </source>
</reference>
<dbReference type="RefSeq" id="WP_207970884.1">
    <property type="nucleotide sequence ID" value="NZ_CP071795.1"/>
</dbReference>
<feature type="transmembrane region" description="Helical" evidence="1">
    <location>
        <begin position="92"/>
        <end position="108"/>
    </location>
</feature>
<feature type="transmembrane region" description="Helical" evidence="1">
    <location>
        <begin position="115"/>
        <end position="144"/>
    </location>
</feature>
<gene>
    <name evidence="2" type="ORF">JL193_11180</name>
</gene>
<organism evidence="2 3">
    <name type="scientific">Polaribacter batillariae</name>
    <dbReference type="NCBI Taxonomy" id="2808900"/>
    <lineage>
        <taxon>Bacteria</taxon>
        <taxon>Pseudomonadati</taxon>
        <taxon>Bacteroidota</taxon>
        <taxon>Flavobacteriia</taxon>
        <taxon>Flavobacteriales</taxon>
        <taxon>Flavobacteriaceae</taxon>
    </lineage>
</organism>
<dbReference type="Pfam" id="PF05857">
    <property type="entry name" value="TraX"/>
    <property type="match status" value="1"/>
</dbReference>
<feature type="transmembrane region" description="Helical" evidence="1">
    <location>
        <begin position="12"/>
        <end position="32"/>
    </location>
</feature>
<feature type="transmembrane region" description="Helical" evidence="1">
    <location>
        <begin position="189"/>
        <end position="207"/>
    </location>
</feature>
<keyword evidence="1" id="KW-0472">Membrane</keyword>
<evidence type="ECO:0008006" key="4">
    <source>
        <dbReference type="Google" id="ProtNLM"/>
    </source>
</evidence>
<name>A0ABX7SRD3_9FLAO</name>
<feature type="transmembrane region" description="Helical" evidence="1">
    <location>
        <begin position="38"/>
        <end position="58"/>
    </location>
</feature>
<feature type="transmembrane region" description="Helical" evidence="1">
    <location>
        <begin position="150"/>
        <end position="168"/>
    </location>
</feature>
<keyword evidence="1" id="KW-0812">Transmembrane</keyword>
<keyword evidence="1" id="KW-1133">Transmembrane helix</keyword>
<sequence length="235" mass="28029">MEKKIWGSNNTNFLKIIGILTMIIDHIGKIFFYKNINYQVIGRITFPLFAYCLVVGFLNTKNFNKYLKRLIVLSFISQPFYIIAFNKDYFDLNIFFTLWLGLISLSYIREKKWLLLLFVYIISYAFVIDYGIYGILLINVIYLTRKRKKVALLTLSALFISLLFINYNHLLYDILRNEKIRFIPRNSSLNIFGIFVLPIIFLINKSFPKINKYFFYAFYPLHLLILFAINYLTID</sequence>
<protein>
    <recommendedName>
        <fullName evidence="4">TraX protein</fullName>
    </recommendedName>
</protein>